<dbReference type="EC" id="3.2.1.-" evidence="7"/>
<comment type="catalytic activity">
    <reaction evidence="1">
        <text>Hydrolysis of terminal, non-reducing alpha-D-galactose residues in alpha-D-galactosides, including galactose oligosaccharides, galactomannans and galactolipids.</text>
        <dbReference type="EC" id="3.2.1.22"/>
    </reaction>
</comment>
<dbReference type="GO" id="GO:0016139">
    <property type="term" value="P:glycoside catabolic process"/>
    <property type="evidence" value="ECO:0007669"/>
    <property type="project" value="TreeGrafter"/>
</dbReference>
<dbReference type="InterPro" id="IPR017853">
    <property type="entry name" value="GH"/>
</dbReference>
<dbReference type="PANTHER" id="PTHR11452">
    <property type="entry name" value="ALPHA-GALACTOSIDASE/ALPHA-N-ACETYLGALACTOSAMINIDASE"/>
    <property type="match status" value="1"/>
</dbReference>
<dbReference type="WBParaSite" id="HCON_00132510-00001">
    <property type="protein sequence ID" value="HCON_00132510-00001"/>
    <property type="gene ID" value="HCON_00132510"/>
</dbReference>
<dbReference type="InterPro" id="IPR013785">
    <property type="entry name" value="Aldolase_TIM"/>
</dbReference>
<dbReference type="Gene3D" id="3.20.20.70">
    <property type="entry name" value="Aldolase class I"/>
    <property type="match status" value="1"/>
</dbReference>
<dbReference type="PROSITE" id="PS00512">
    <property type="entry name" value="ALPHA_GALACTOSIDASE"/>
    <property type="match status" value="1"/>
</dbReference>
<evidence type="ECO:0000256" key="3">
    <source>
        <dbReference type="ARBA" id="ARBA00012755"/>
    </source>
</evidence>
<dbReference type="Gene3D" id="2.60.40.1180">
    <property type="entry name" value="Golgi alpha-mannosidase II"/>
    <property type="match status" value="1"/>
</dbReference>
<dbReference type="Pfam" id="PF16499">
    <property type="entry name" value="Melibiase_2"/>
    <property type="match status" value="1"/>
</dbReference>
<keyword evidence="6 7" id="KW-0326">Glycosidase</keyword>
<dbReference type="Pfam" id="PF17801">
    <property type="entry name" value="Melibiase_C"/>
    <property type="match status" value="1"/>
</dbReference>
<dbReference type="GO" id="GO:0004557">
    <property type="term" value="F:alpha-galactosidase activity"/>
    <property type="evidence" value="ECO:0007669"/>
    <property type="project" value="UniProtKB-EC"/>
</dbReference>
<keyword evidence="5 7" id="KW-0378">Hydrolase</keyword>
<feature type="domain" description="Alpha galactosidase C-terminal" evidence="8">
    <location>
        <begin position="334"/>
        <end position="400"/>
    </location>
</feature>
<name>A0A7I4YRR7_HAECO</name>
<keyword evidence="7" id="KW-1015">Disulfide bond</keyword>
<dbReference type="InterPro" id="IPR000111">
    <property type="entry name" value="Glyco_hydro_27/36_CS"/>
</dbReference>
<dbReference type="InterPro" id="IPR013780">
    <property type="entry name" value="Glyco_hydro_b"/>
</dbReference>
<organism evidence="9 10">
    <name type="scientific">Haemonchus contortus</name>
    <name type="common">Barber pole worm</name>
    <dbReference type="NCBI Taxonomy" id="6289"/>
    <lineage>
        <taxon>Eukaryota</taxon>
        <taxon>Metazoa</taxon>
        <taxon>Ecdysozoa</taxon>
        <taxon>Nematoda</taxon>
        <taxon>Chromadorea</taxon>
        <taxon>Rhabditida</taxon>
        <taxon>Rhabditina</taxon>
        <taxon>Rhabditomorpha</taxon>
        <taxon>Strongyloidea</taxon>
        <taxon>Trichostrongylidae</taxon>
        <taxon>Haemonchus</taxon>
    </lineage>
</organism>
<accession>A0A7I4YRR7</accession>
<evidence type="ECO:0000259" key="8">
    <source>
        <dbReference type="Pfam" id="PF17801"/>
    </source>
</evidence>
<sequence>MFWVCAFIFGTVAALDNGLARTPPMGWMSWTAFYCQMDCVKYPRACINENLYMEMANALVVGGYRDAGYVSVHVDDCWMGRVRDPVTGRLVADPARFPSGMHNLARYMHARGLKFGIYEDYGTKTCAGFPGSLGHLQVDANTFAEWEVDYLKLDGCNVDTDLMPAGYASMERALNATGRSIVYSCSWPAYMIDQPQKVDYNLIAKSCNLWRNFDDINSSWKSILSIIDYYDHNQDKHIPTHGPGRWHDPDMLVIGNPGITVNMAIAQMTIWSIWSAPLIMSNDLRIIAPEFQRILLNREVIAINQDPMGRMGRLVANISGVGAYVKPIVPVYGSDTSFAIAVLNRNNRANEVEFKLRNLGLTNDRGYFLKDLWSNAPMVKANPDDTVRFQVPATGAAMYRAELRKPNRWLETNRFLEVLTNRVPSDF</sequence>
<evidence type="ECO:0000256" key="2">
    <source>
        <dbReference type="ARBA" id="ARBA00009743"/>
    </source>
</evidence>
<dbReference type="PRINTS" id="PR00740">
    <property type="entry name" value="GLHYDRLASE27"/>
</dbReference>
<dbReference type="GO" id="GO:0005737">
    <property type="term" value="C:cytoplasm"/>
    <property type="evidence" value="ECO:0007669"/>
    <property type="project" value="TreeGrafter"/>
</dbReference>
<reference evidence="10" key="1">
    <citation type="submission" date="2020-12" db="UniProtKB">
        <authorList>
            <consortium name="WormBaseParasite"/>
        </authorList>
    </citation>
    <scope>IDENTIFICATION</scope>
    <source>
        <strain evidence="10">MHco3</strain>
    </source>
</reference>
<proteinExistence type="inferred from homology"/>
<dbReference type="InterPro" id="IPR041233">
    <property type="entry name" value="Melibiase_C"/>
</dbReference>
<evidence type="ECO:0000256" key="4">
    <source>
        <dbReference type="ARBA" id="ARBA00022729"/>
    </source>
</evidence>
<dbReference type="OMA" id="NIIDWFF"/>
<dbReference type="Proteomes" id="UP000025227">
    <property type="component" value="Unplaced"/>
</dbReference>
<comment type="subunit">
    <text evidence="7">Homodimer.</text>
</comment>
<evidence type="ECO:0000256" key="6">
    <source>
        <dbReference type="ARBA" id="ARBA00023295"/>
    </source>
</evidence>
<dbReference type="OrthoDB" id="5795902at2759"/>
<evidence type="ECO:0000256" key="1">
    <source>
        <dbReference type="ARBA" id="ARBA00001255"/>
    </source>
</evidence>
<evidence type="ECO:0000256" key="5">
    <source>
        <dbReference type="ARBA" id="ARBA00022801"/>
    </source>
</evidence>
<dbReference type="CDD" id="cd14792">
    <property type="entry name" value="GH27"/>
    <property type="match status" value="1"/>
</dbReference>
<dbReference type="SUPFAM" id="SSF51445">
    <property type="entry name" value="(Trans)glycosidases"/>
    <property type="match status" value="1"/>
</dbReference>
<dbReference type="PANTHER" id="PTHR11452:SF83">
    <property type="entry name" value="ALPHA-GALACTOSIDASE"/>
    <property type="match status" value="1"/>
</dbReference>
<evidence type="ECO:0000313" key="9">
    <source>
        <dbReference type="Proteomes" id="UP000025227"/>
    </source>
</evidence>
<dbReference type="SUPFAM" id="SSF51011">
    <property type="entry name" value="Glycosyl hydrolase domain"/>
    <property type="match status" value="1"/>
</dbReference>
<dbReference type="FunFam" id="3.20.20.70:FF:000197">
    <property type="entry name" value="Alpha-galactosidase"/>
    <property type="match status" value="1"/>
</dbReference>
<dbReference type="GO" id="GO:0009311">
    <property type="term" value="P:oligosaccharide metabolic process"/>
    <property type="evidence" value="ECO:0007669"/>
    <property type="project" value="TreeGrafter"/>
</dbReference>
<protein>
    <recommendedName>
        <fullName evidence="3 7">Alpha-galactosidase</fullName>
        <ecNumber evidence="7">3.2.1.-</ecNumber>
    </recommendedName>
</protein>
<keyword evidence="4" id="KW-0732">Signal</keyword>
<evidence type="ECO:0000313" key="10">
    <source>
        <dbReference type="WBParaSite" id="HCON_00132510-00001"/>
    </source>
</evidence>
<dbReference type="InterPro" id="IPR002241">
    <property type="entry name" value="Glyco_hydro_27"/>
</dbReference>
<keyword evidence="9" id="KW-1185">Reference proteome</keyword>
<comment type="similarity">
    <text evidence="2 7">Belongs to the glycosyl hydrolase 27 family.</text>
</comment>
<evidence type="ECO:0000256" key="7">
    <source>
        <dbReference type="RuleBase" id="RU361168"/>
    </source>
</evidence>
<dbReference type="AlphaFoldDB" id="A0A7I4YRR7"/>